<dbReference type="Gene3D" id="3.30.710.10">
    <property type="entry name" value="Potassium Channel Kv1.1, Chain A"/>
    <property type="match status" value="1"/>
</dbReference>
<dbReference type="Pfam" id="PF00651">
    <property type="entry name" value="BTB"/>
    <property type="match status" value="1"/>
</dbReference>
<dbReference type="EMBL" id="CAJHNJ030000085">
    <property type="protein sequence ID" value="CAG9134767.1"/>
    <property type="molecule type" value="Genomic_DNA"/>
</dbReference>
<evidence type="ECO:0000256" key="2">
    <source>
        <dbReference type="ARBA" id="ARBA00022737"/>
    </source>
</evidence>
<keyword evidence="2" id="KW-0677">Repeat</keyword>
<dbReference type="Gene3D" id="1.25.40.420">
    <property type="match status" value="1"/>
</dbReference>
<dbReference type="Pfam" id="PF01344">
    <property type="entry name" value="Kelch_1"/>
    <property type="match status" value="6"/>
</dbReference>
<dbReference type="InterPro" id="IPR011705">
    <property type="entry name" value="BACK"/>
</dbReference>
<dbReference type="SMART" id="SM00612">
    <property type="entry name" value="Kelch"/>
    <property type="match status" value="7"/>
</dbReference>
<dbReference type="PANTHER" id="PTHR24412">
    <property type="entry name" value="KELCH PROTEIN"/>
    <property type="match status" value="1"/>
</dbReference>
<feature type="region of interest" description="Disordered" evidence="4">
    <location>
        <begin position="1"/>
        <end position="46"/>
    </location>
</feature>
<dbReference type="AlphaFoldDB" id="A0A8S4G5M1"/>
<evidence type="ECO:0000256" key="4">
    <source>
        <dbReference type="SAM" id="MobiDB-lite"/>
    </source>
</evidence>
<dbReference type="GO" id="GO:0003779">
    <property type="term" value="F:actin binding"/>
    <property type="evidence" value="ECO:0007669"/>
    <property type="project" value="UniProtKB-KW"/>
</dbReference>
<dbReference type="FunFam" id="1.25.40.420:FF:000001">
    <property type="entry name" value="Kelch-like family member 12"/>
    <property type="match status" value="1"/>
</dbReference>
<keyword evidence="1" id="KW-0880">Kelch repeat</keyword>
<keyword evidence="3" id="KW-0009">Actin-binding</keyword>
<evidence type="ECO:0000259" key="5">
    <source>
        <dbReference type="PROSITE" id="PS50097"/>
    </source>
</evidence>
<evidence type="ECO:0000256" key="3">
    <source>
        <dbReference type="ARBA" id="ARBA00023203"/>
    </source>
</evidence>
<dbReference type="InterPro" id="IPR000210">
    <property type="entry name" value="BTB/POZ_dom"/>
</dbReference>
<dbReference type="InterPro" id="IPR015915">
    <property type="entry name" value="Kelch-typ_b-propeller"/>
</dbReference>
<keyword evidence="7" id="KW-1185">Reference proteome</keyword>
<feature type="compositionally biased region" description="Polar residues" evidence="4">
    <location>
        <begin position="107"/>
        <end position="125"/>
    </location>
</feature>
<protein>
    <submittedName>
        <fullName evidence="6">(diamondback moth) hypothetical protein</fullName>
    </submittedName>
</protein>
<evidence type="ECO:0000256" key="1">
    <source>
        <dbReference type="ARBA" id="ARBA00022441"/>
    </source>
</evidence>
<dbReference type="SUPFAM" id="SSF54695">
    <property type="entry name" value="POZ domain"/>
    <property type="match status" value="1"/>
</dbReference>
<reference evidence="6" key="1">
    <citation type="submission" date="2020-11" db="EMBL/GenBank/DDBJ databases">
        <authorList>
            <person name="Whiteford S."/>
        </authorList>
    </citation>
    <scope>NUCLEOTIDE SEQUENCE</scope>
</reference>
<dbReference type="SUPFAM" id="SSF117281">
    <property type="entry name" value="Kelch motif"/>
    <property type="match status" value="1"/>
</dbReference>
<dbReference type="InterPro" id="IPR006652">
    <property type="entry name" value="Kelch_1"/>
</dbReference>
<evidence type="ECO:0000313" key="6">
    <source>
        <dbReference type="EMBL" id="CAG9134767.1"/>
    </source>
</evidence>
<feature type="domain" description="BTB" evidence="5">
    <location>
        <begin position="178"/>
        <end position="238"/>
    </location>
</feature>
<dbReference type="Pfam" id="PF07707">
    <property type="entry name" value="BACK"/>
    <property type="match status" value="1"/>
</dbReference>
<dbReference type="PROSITE" id="PS50097">
    <property type="entry name" value="BTB"/>
    <property type="match status" value="1"/>
</dbReference>
<name>A0A8S4G5M1_PLUXY</name>
<dbReference type="InterPro" id="IPR011043">
    <property type="entry name" value="Gal_Oxase/kelch_b-propeller"/>
</dbReference>
<feature type="compositionally biased region" description="Basic and acidic residues" evidence="4">
    <location>
        <begin position="150"/>
        <end position="161"/>
    </location>
</feature>
<dbReference type="Proteomes" id="UP000653454">
    <property type="component" value="Unassembled WGS sequence"/>
</dbReference>
<gene>
    <name evidence="6" type="ORF">PLXY2_LOCUS13017</name>
</gene>
<accession>A0A8S4G5M1</accession>
<feature type="compositionally biased region" description="Polar residues" evidence="4">
    <location>
        <begin position="17"/>
        <end position="29"/>
    </location>
</feature>
<feature type="region of interest" description="Disordered" evidence="4">
    <location>
        <begin position="82"/>
        <end position="161"/>
    </location>
</feature>
<comment type="caution">
    <text evidence="6">The sequence shown here is derived from an EMBL/GenBank/DDBJ whole genome shotgun (WGS) entry which is preliminary data.</text>
</comment>
<dbReference type="SMART" id="SM00225">
    <property type="entry name" value="BTB"/>
    <property type="match status" value="1"/>
</dbReference>
<dbReference type="SUPFAM" id="SSF50965">
    <property type="entry name" value="Galactose oxidase, central domain"/>
    <property type="match status" value="1"/>
</dbReference>
<proteinExistence type="predicted"/>
<dbReference type="Gene3D" id="2.120.10.80">
    <property type="entry name" value="Kelch-type beta propeller"/>
    <property type="match status" value="3"/>
</dbReference>
<sequence>MENNGDTDRGSMLVRCASQSSLDESSQRVGSRAPRAPHAADSGDDHAGKLLGALAALRRDRALCDVLLCARDGDMVGQVKVTEMGDRTMPESESESANKESEDTESKTSTVTSTANLCETITEQNEQNERADDRSEEEQQSESSNTEEAAEAKQSEAVRAEGSECLRNRVERSEVLRCNSECSGDSAIAVPAHRAVLAACSPYFRAMFTQFDEKTMHTITIQNVDPQALEMIVEYIYNPESLCITEDNVQALLSASSLLQVSGVRQACCSFLASALTAENALGIRAFADLHACTDLAQLALRYIERHFLEIVQHDEFLTLDVNNLCEILSSDSLCTGGVCGGPAGGAGGEEAVLDAALRWVRHDERERLGYLADVLEQVRLPLLPHEVLVARAQQPPLRQGAVAVKDLIIEALSFHLLRPSRRPPARRHRPRAAPQAPQLLLVVGGQAPKAIREVEAYELDTGRWLPCRPLLSRRCRAGLALLDGKVYAVGGFNGTLRVRSVDIYDPARDTWSCGPPLCARRSTLGVCALGGKLYAVSSRVYNAVVLRPPLCARRSTLGVCALGGKLYAVGGFDGATGLCSAEVFDPAVGAWRAAADMRTRRSSVGVAALEGRVYAVGGYDGANRQCLNTVERYDPATDRWEPVESMSARRSGAGVGVCGGALWALGGHDGPAVRRSVERGYIALGALGGRRGGLRGRAVGAGGARRARGAPLRRAVLVRIATAVEAILHWGRSGAGVGVCGGALWALGGHDGPAVRRSVERGYIVLGALGGRRGGLRGRAVGAGGARRARGAPLRRAVLVRIATAVEAILHWGRSGAGVGVCGGALWALGGHDGPAVRRSVERGYIALGALGGRRGGLRGRAVGAGGARRARGAPLRRAVLVRIATAVEAILHWGRSGAGVGVCGGALWSLGGHDGPAVRRSVERYCPGTGWSAAPPMLSARRNAAVLTHGGKIYVVGGDDGATNLNTVEVRAPPMLSARLHAAVPAHGGEIYVVGGDDGATNLNTVEVFDPETEQWTELEARMSTGRSYAGVALIERPN</sequence>
<organism evidence="6 7">
    <name type="scientific">Plutella xylostella</name>
    <name type="common">Diamondback moth</name>
    <name type="synonym">Plutella maculipennis</name>
    <dbReference type="NCBI Taxonomy" id="51655"/>
    <lineage>
        <taxon>Eukaryota</taxon>
        <taxon>Metazoa</taxon>
        <taxon>Ecdysozoa</taxon>
        <taxon>Arthropoda</taxon>
        <taxon>Hexapoda</taxon>
        <taxon>Insecta</taxon>
        <taxon>Pterygota</taxon>
        <taxon>Neoptera</taxon>
        <taxon>Endopterygota</taxon>
        <taxon>Lepidoptera</taxon>
        <taxon>Glossata</taxon>
        <taxon>Ditrysia</taxon>
        <taxon>Yponomeutoidea</taxon>
        <taxon>Plutellidae</taxon>
        <taxon>Plutella</taxon>
    </lineage>
</organism>
<evidence type="ECO:0000313" key="7">
    <source>
        <dbReference type="Proteomes" id="UP000653454"/>
    </source>
</evidence>
<dbReference type="PRINTS" id="PR00501">
    <property type="entry name" value="KELCHREPEAT"/>
</dbReference>
<dbReference type="InterPro" id="IPR011333">
    <property type="entry name" value="SKP1/BTB/POZ_sf"/>
</dbReference>
<dbReference type="PANTHER" id="PTHR24412:SF466">
    <property type="entry name" value="RING CANAL KELCH PROTEIN"/>
    <property type="match status" value="1"/>
</dbReference>
<dbReference type="SMART" id="SM00875">
    <property type="entry name" value="BACK"/>
    <property type="match status" value="1"/>
</dbReference>
<feature type="compositionally biased region" description="Basic and acidic residues" evidence="4">
    <location>
        <begin position="83"/>
        <end position="106"/>
    </location>
</feature>